<sequence>MENELGIVEVEDVSQLHIKKYIQERQRLGLEVNQTLNNNLATLKVFFQYLVGEEFVDEQSNPMCPIKNLKEEKAVIVIFNNEDVELDTKLVRLPI</sequence>
<reference evidence="4" key="1">
    <citation type="submission" date="2016-05" db="EMBL/GenBank/DDBJ databases">
        <title>Paenibacillus oryzae. sp. nov., isolated from the rice root.</title>
        <authorList>
            <person name="Zhang J."/>
            <person name="Zhang X."/>
        </authorList>
    </citation>
    <scope>NUCLEOTIDE SEQUENCE [LARGE SCALE GENOMIC DNA]</scope>
    <source>
        <strain evidence="4">1DrF-4</strain>
    </source>
</reference>
<gene>
    <name evidence="4" type="ORF">A7K91_13605</name>
</gene>
<evidence type="ECO:0000256" key="2">
    <source>
        <dbReference type="PROSITE-ProRule" id="PRU01248"/>
    </source>
</evidence>
<dbReference type="Proteomes" id="UP000092024">
    <property type="component" value="Unassembled WGS sequence"/>
</dbReference>
<evidence type="ECO:0000259" key="3">
    <source>
        <dbReference type="PROSITE" id="PS51900"/>
    </source>
</evidence>
<proteinExistence type="predicted"/>
<feature type="domain" description="Core-binding (CB)" evidence="3">
    <location>
        <begin position="1"/>
        <end position="51"/>
    </location>
</feature>
<dbReference type="Gene3D" id="1.10.150.130">
    <property type="match status" value="1"/>
</dbReference>
<dbReference type="InterPro" id="IPR010998">
    <property type="entry name" value="Integrase_recombinase_N"/>
</dbReference>
<dbReference type="AlphaFoldDB" id="A0A1A5YJP8"/>
<dbReference type="RefSeq" id="WP_068682872.1">
    <property type="nucleotide sequence ID" value="NZ_LYPA01000054.1"/>
</dbReference>
<dbReference type="InterPro" id="IPR044068">
    <property type="entry name" value="CB"/>
</dbReference>
<keyword evidence="1 2" id="KW-0238">DNA-binding</keyword>
<dbReference type="PROSITE" id="PS51900">
    <property type="entry name" value="CB"/>
    <property type="match status" value="1"/>
</dbReference>
<evidence type="ECO:0000256" key="1">
    <source>
        <dbReference type="ARBA" id="ARBA00023125"/>
    </source>
</evidence>
<comment type="caution">
    <text evidence="4">The sequence shown here is derived from an EMBL/GenBank/DDBJ whole genome shotgun (WGS) entry which is preliminary data.</text>
</comment>
<dbReference type="OrthoDB" id="107900at2"/>
<dbReference type="InterPro" id="IPR011010">
    <property type="entry name" value="DNA_brk_join_enz"/>
</dbReference>
<organism evidence="4 5">
    <name type="scientific">Paenibacillus oryzae</name>
    <dbReference type="NCBI Taxonomy" id="1844972"/>
    <lineage>
        <taxon>Bacteria</taxon>
        <taxon>Bacillati</taxon>
        <taxon>Bacillota</taxon>
        <taxon>Bacilli</taxon>
        <taxon>Bacillales</taxon>
        <taxon>Paenibacillaceae</taxon>
        <taxon>Paenibacillus</taxon>
    </lineage>
</organism>
<dbReference type="GO" id="GO:0003677">
    <property type="term" value="F:DNA binding"/>
    <property type="evidence" value="ECO:0007669"/>
    <property type="project" value="UniProtKB-UniRule"/>
</dbReference>
<evidence type="ECO:0000313" key="4">
    <source>
        <dbReference type="EMBL" id="OBR65615.1"/>
    </source>
</evidence>
<protein>
    <recommendedName>
        <fullName evidence="3">Core-binding (CB) domain-containing protein</fullName>
    </recommendedName>
</protein>
<evidence type="ECO:0000313" key="5">
    <source>
        <dbReference type="Proteomes" id="UP000092024"/>
    </source>
</evidence>
<accession>A0A1A5YJP8</accession>
<keyword evidence="5" id="KW-1185">Reference proteome</keyword>
<dbReference type="STRING" id="1844972.A7K91_13605"/>
<dbReference type="SUPFAM" id="SSF56349">
    <property type="entry name" value="DNA breaking-rejoining enzymes"/>
    <property type="match status" value="1"/>
</dbReference>
<name>A0A1A5YJP8_9BACL</name>
<dbReference type="EMBL" id="LYPA01000054">
    <property type="protein sequence ID" value="OBR65615.1"/>
    <property type="molecule type" value="Genomic_DNA"/>
</dbReference>